<dbReference type="HOGENOM" id="CLU_1514484_0_0_1"/>
<protein>
    <submittedName>
        <fullName evidence="2">Uncharacterized protein</fullName>
    </submittedName>
</protein>
<evidence type="ECO:0000313" key="3">
    <source>
        <dbReference type="Proteomes" id="UP000013827"/>
    </source>
</evidence>
<proteinExistence type="predicted"/>
<dbReference type="RefSeq" id="XP_005780357.1">
    <property type="nucleotide sequence ID" value="XM_005780300.1"/>
</dbReference>
<feature type="region of interest" description="Disordered" evidence="1">
    <location>
        <begin position="66"/>
        <end position="95"/>
    </location>
</feature>
<evidence type="ECO:0000256" key="1">
    <source>
        <dbReference type="SAM" id="MobiDB-lite"/>
    </source>
</evidence>
<name>A0A0D3JWP3_EMIH1</name>
<organism evidence="2 3">
    <name type="scientific">Emiliania huxleyi (strain CCMP1516)</name>
    <dbReference type="NCBI Taxonomy" id="280463"/>
    <lineage>
        <taxon>Eukaryota</taxon>
        <taxon>Haptista</taxon>
        <taxon>Haptophyta</taxon>
        <taxon>Prymnesiophyceae</taxon>
        <taxon>Isochrysidales</taxon>
        <taxon>Noelaerhabdaceae</taxon>
        <taxon>Emiliania</taxon>
    </lineage>
</organism>
<feature type="region of interest" description="Disordered" evidence="1">
    <location>
        <begin position="126"/>
        <end position="178"/>
    </location>
</feature>
<dbReference type="GeneID" id="17273465"/>
<dbReference type="Proteomes" id="UP000013827">
    <property type="component" value="Unassembled WGS sequence"/>
</dbReference>
<sequence length="178" mass="18578">PTVRARPDGRAGPALPLFGPLCLRRPHAAGLPRHRPALALHARLLCLEPEPHLRVECRPRSLPLGAAAERGQRGRHGLARAPPRPAGWRAGGAPAGGSLRRELALLRRGGARRGEPRVARDLRAAHHRLRRPAARPAAGGCAAGGGGASEAAAAPPRGRDAARGRRGPLGRPSGERAL</sequence>
<keyword evidence="3" id="KW-1185">Reference proteome</keyword>
<reference evidence="3" key="1">
    <citation type="journal article" date="2013" name="Nature">
        <title>Pan genome of the phytoplankton Emiliania underpins its global distribution.</title>
        <authorList>
            <person name="Read B.A."/>
            <person name="Kegel J."/>
            <person name="Klute M.J."/>
            <person name="Kuo A."/>
            <person name="Lefebvre S.C."/>
            <person name="Maumus F."/>
            <person name="Mayer C."/>
            <person name="Miller J."/>
            <person name="Monier A."/>
            <person name="Salamov A."/>
            <person name="Young J."/>
            <person name="Aguilar M."/>
            <person name="Claverie J.M."/>
            <person name="Frickenhaus S."/>
            <person name="Gonzalez K."/>
            <person name="Herman E.K."/>
            <person name="Lin Y.C."/>
            <person name="Napier J."/>
            <person name="Ogata H."/>
            <person name="Sarno A.F."/>
            <person name="Shmutz J."/>
            <person name="Schroeder D."/>
            <person name="de Vargas C."/>
            <person name="Verret F."/>
            <person name="von Dassow P."/>
            <person name="Valentin K."/>
            <person name="Van de Peer Y."/>
            <person name="Wheeler G."/>
            <person name="Dacks J.B."/>
            <person name="Delwiche C.F."/>
            <person name="Dyhrman S.T."/>
            <person name="Glockner G."/>
            <person name="John U."/>
            <person name="Richards T."/>
            <person name="Worden A.Z."/>
            <person name="Zhang X."/>
            <person name="Grigoriev I.V."/>
            <person name="Allen A.E."/>
            <person name="Bidle K."/>
            <person name="Borodovsky M."/>
            <person name="Bowler C."/>
            <person name="Brownlee C."/>
            <person name="Cock J.M."/>
            <person name="Elias M."/>
            <person name="Gladyshev V.N."/>
            <person name="Groth M."/>
            <person name="Guda C."/>
            <person name="Hadaegh A."/>
            <person name="Iglesias-Rodriguez M.D."/>
            <person name="Jenkins J."/>
            <person name="Jones B.M."/>
            <person name="Lawson T."/>
            <person name="Leese F."/>
            <person name="Lindquist E."/>
            <person name="Lobanov A."/>
            <person name="Lomsadze A."/>
            <person name="Malik S.B."/>
            <person name="Marsh M.E."/>
            <person name="Mackinder L."/>
            <person name="Mock T."/>
            <person name="Mueller-Roeber B."/>
            <person name="Pagarete A."/>
            <person name="Parker M."/>
            <person name="Probert I."/>
            <person name="Quesneville H."/>
            <person name="Raines C."/>
            <person name="Rensing S.A."/>
            <person name="Riano-Pachon D.M."/>
            <person name="Richier S."/>
            <person name="Rokitta S."/>
            <person name="Shiraiwa Y."/>
            <person name="Soanes D.M."/>
            <person name="van der Giezen M."/>
            <person name="Wahlund T.M."/>
            <person name="Williams B."/>
            <person name="Wilson W."/>
            <person name="Wolfe G."/>
            <person name="Wurch L.L."/>
        </authorList>
    </citation>
    <scope>NUCLEOTIDE SEQUENCE</scope>
</reference>
<accession>A0A0D3JWP3</accession>
<dbReference type="EnsemblProtists" id="EOD27928">
    <property type="protein sequence ID" value="EOD27928"/>
    <property type="gene ID" value="EMIHUDRAFT_457100"/>
</dbReference>
<evidence type="ECO:0000313" key="2">
    <source>
        <dbReference type="EnsemblProtists" id="EOD27928"/>
    </source>
</evidence>
<dbReference type="AlphaFoldDB" id="A0A0D3JWP3"/>
<dbReference type="KEGG" id="ehx:EMIHUDRAFT_457100"/>
<dbReference type="PaxDb" id="2903-EOD27928"/>
<reference evidence="2" key="2">
    <citation type="submission" date="2024-10" db="UniProtKB">
        <authorList>
            <consortium name="EnsemblProtists"/>
        </authorList>
    </citation>
    <scope>IDENTIFICATION</scope>
</reference>